<gene>
    <name evidence="11" type="ORF">MNBD_GAMMA11-2282</name>
</gene>
<dbReference type="AlphaFoldDB" id="A0A3B0X4Y9"/>
<dbReference type="Pfam" id="PF14840">
    <property type="entry name" value="DNA_pol3_delt_C"/>
    <property type="match status" value="1"/>
</dbReference>
<dbReference type="EMBL" id="UOFG01000089">
    <property type="protein sequence ID" value="VAW59660.1"/>
    <property type="molecule type" value="Genomic_DNA"/>
</dbReference>
<dbReference type="GO" id="GO:0003887">
    <property type="term" value="F:DNA-directed DNA polymerase activity"/>
    <property type="evidence" value="ECO:0007669"/>
    <property type="project" value="UniProtKB-KW"/>
</dbReference>
<proteinExistence type="inferred from homology"/>
<evidence type="ECO:0000313" key="11">
    <source>
        <dbReference type="EMBL" id="VAW59660.1"/>
    </source>
</evidence>
<evidence type="ECO:0000256" key="2">
    <source>
        <dbReference type="ARBA" id="ARBA00017703"/>
    </source>
</evidence>
<dbReference type="InterPro" id="IPR005790">
    <property type="entry name" value="DNA_polIII_delta"/>
</dbReference>
<evidence type="ECO:0000259" key="10">
    <source>
        <dbReference type="Pfam" id="PF14840"/>
    </source>
</evidence>
<evidence type="ECO:0000256" key="3">
    <source>
        <dbReference type="ARBA" id="ARBA00022679"/>
    </source>
</evidence>
<name>A0A3B0X4Y9_9ZZZZ</name>
<dbReference type="Gene3D" id="3.40.50.300">
    <property type="entry name" value="P-loop containing nucleotide triphosphate hydrolases"/>
    <property type="match status" value="1"/>
</dbReference>
<accession>A0A3B0X4Y9</accession>
<keyword evidence="4 11" id="KW-0548">Nucleotidyltransferase</keyword>
<dbReference type="EC" id="2.7.7.7" evidence="1"/>
<dbReference type="Gene3D" id="1.20.272.10">
    <property type="match status" value="1"/>
</dbReference>
<dbReference type="PANTHER" id="PTHR34388:SF1">
    <property type="entry name" value="DNA POLYMERASE III SUBUNIT DELTA"/>
    <property type="match status" value="1"/>
</dbReference>
<reference evidence="11" key="1">
    <citation type="submission" date="2018-06" db="EMBL/GenBank/DDBJ databases">
        <authorList>
            <person name="Zhirakovskaya E."/>
        </authorList>
    </citation>
    <scope>NUCLEOTIDE SEQUENCE</scope>
</reference>
<keyword evidence="5" id="KW-0235">DNA replication</keyword>
<evidence type="ECO:0000256" key="4">
    <source>
        <dbReference type="ARBA" id="ARBA00022695"/>
    </source>
</evidence>
<dbReference type="GO" id="GO:0009360">
    <property type="term" value="C:DNA polymerase III complex"/>
    <property type="evidence" value="ECO:0007669"/>
    <property type="project" value="InterPro"/>
</dbReference>
<feature type="domain" description="DNA polymerase III subunit delta C-terminal" evidence="10">
    <location>
        <begin position="215"/>
        <end position="326"/>
    </location>
</feature>
<evidence type="ECO:0000256" key="5">
    <source>
        <dbReference type="ARBA" id="ARBA00022705"/>
    </source>
</evidence>
<evidence type="ECO:0000256" key="7">
    <source>
        <dbReference type="ARBA" id="ARBA00034754"/>
    </source>
</evidence>
<dbReference type="InterPro" id="IPR032780">
    <property type="entry name" value="DNA_pol3_delt_C"/>
</dbReference>
<dbReference type="SUPFAM" id="SSF52540">
    <property type="entry name" value="P-loop containing nucleoside triphosphate hydrolases"/>
    <property type="match status" value="1"/>
</dbReference>
<dbReference type="InterPro" id="IPR008921">
    <property type="entry name" value="DNA_pol3_clamp-load_cplx_C"/>
</dbReference>
<evidence type="ECO:0000259" key="9">
    <source>
        <dbReference type="Pfam" id="PF06144"/>
    </source>
</evidence>
<keyword evidence="6" id="KW-0239">DNA-directed DNA polymerase</keyword>
<organism evidence="11">
    <name type="scientific">hydrothermal vent metagenome</name>
    <dbReference type="NCBI Taxonomy" id="652676"/>
    <lineage>
        <taxon>unclassified sequences</taxon>
        <taxon>metagenomes</taxon>
        <taxon>ecological metagenomes</taxon>
    </lineage>
</organism>
<evidence type="ECO:0000256" key="1">
    <source>
        <dbReference type="ARBA" id="ARBA00012417"/>
    </source>
</evidence>
<dbReference type="SUPFAM" id="SSF48019">
    <property type="entry name" value="post-AAA+ oligomerization domain-like"/>
    <property type="match status" value="1"/>
</dbReference>
<comment type="similarity">
    <text evidence="7">Belongs to the DNA polymerase HolA subunit family.</text>
</comment>
<dbReference type="PANTHER" id="PTHR34388">
    <property type="entry name" value="DNA POLYMERASE III SUBUNIT DELTA"/>
    <property type="match status" value="1"/>
</dbReference>
<dbReference type="Gene3D" id="1.10.8.60">
    <property type="match status" value="1"/>
</dbReference>
<dbReference type="InterPro" id="IPR027417">
    <property type="entry name" value="P-loop_NTPase"/>
</dbReference>
<evidence type="ECO:0000256" key="8">
    <source>
        <dbReference type="ARBA" id="ARBA00049244"/>
    </source>
</evidence>
<protein>
    <recommendedName>
        <fullName evidence="2">DNA polymerase III subunit delta</fullName>
        <ecNumber evidence="1">2.7.7.7</ecNumber>
    </recommendedName>
</protein>
<dbReference type="CDD" id="cd18138">
    <property type="entry name" value="HLD_clamp_pol_III_delta"/>
    <property type="match status" value="1"/>
</dbReference>
<dbReference type="GO" id="GO:0006261">
    <property type="term" value="P:DNA-templated DNA replication"/>
    <property type="evidence" value="ECO:0007669"/>
    <property type="project" value="TreeGrafter"/>
</dbReference>
<dbReference type="Pfam" id="PF06144">
    <property type="entry name" value="DNA_pol3_delta"/>
    <property type="match status" value="1"/>
</dbReference>
<dbReference type="GO" id="GO:0003677">
    <property type="term" value="F:DNA binding"/>
    <property type="evidence" value="ECO:0007669"/>
    <property type="project" value="InterPro"/>
</dbReference>
<keyword evidence="3 11" id="KW-0808">Transferase</keyword>
<evidence type="ECO:0000256" key="6">
    <source>
        <dbReference type="ARBA" id="ARBA00022932"/>
    </source>
</evidence>
<sequence length="330" mass="36902">MKVRPDQLVRHLQKDMAAIYFIYGDEPLQVMESADCIRVQARKLDYSAREVMDVDAQFDWNLLLDAGNSLSLFAEKRILELRLPTGKPGKIGSKVLQEYAQRPADDAILIISSGKLESSAKNTKWFKTLDQQGVIIQCWPINADQLPGWINQRLQSKGIAPDTQAIQLLADRVEGNLLAAAQEVDKLFLLCGAGKLSVEQMASAVADSARYNIYDLVDSALAGDVVRTARIVGSLKNEGVEPVLMLWALSREVRLLTRIAEANMSTDVAMAKQRVWDNRKSLVRKALSRHSKARWQLFLKRCAKIDKVIKGVEAGRAWDELLMLSTQIAQ</sequence>
<feature type="domain" description="DNA polymerase III delta N-terminal" evidence="9">
    <location>
        <begin position="20"/>
        <end position="138"/>
    </location>
</feature>
<dbReference type="NCBIfam" id="TIGR01128">
    <property type="entry name" value="holA"/>
    <property type="match status" value="1"/>
</dbReference>
<comment type="catalytic activity">
    <reaction evidence="8">
        <text>DNA(n) + a 2'-deoxyribonucleoside 5'-triphosphate = DNA(n+1) + diphosphate</text>
        <dbReference type="Rhea" id="RHEA:22508"/>
        <dbReference type="Rhea" id="RHEA-COMP:17339"/>
        <dbReference type="Rhea" id="RHEA-COMP:17340"/>
        <dbReference type="ChEBI" id="CHEBI:33019"/>
        <dbReference type="ChEBI" id="CHEBI:61560"/>
        <dbReference type="ChEBI" id="CHEBI:173112"/>
        <dbReference type="EC" id="2.7.7.7"/>
    </reaction>
</comment>
<dbReference type="InterPro" id="IPR010372">
    <property type="entry name" value="DNA_pol3_delta_N"/>
</dbReference>